<evidence type="ECO:0000256" key="2">
    <source>
        <dbReference type="ARBA" id="ARBA00011209"/>
    </source>
</evidence>
<keyword evidence="7" id="KW-0067">ATP-binding</keyword>
<dbReference type="PROSITE" id="PS50861">
    <property type="entry name" value="AA_TRNA_LIGASE_II_GLYAB"/>
    <property type="match status" value="1"/>
</dbReference>
<dbReference type="PANTHER" id="PTHR30075:SF2">
    <property type="entry name" value="GLYCINE--TRNA LIGASE, CHLOROPLASTIC_MITOCHONDRIAL 2"/>
    <property type="match status" value="1"/>
</dbReference>
<reference evidence="12 13" key="1">
    <citation type="submission" date="2018-12" db="EMBL/GenBank/DDBJ databases">
        <authorList>
            <consortium name="Pathogen Informatics"/>
        </authorList>
    </citation>
    <scope>NUCLEOTIDE SEQUENCE [LARGE SCALE GENOMIC DNA]</scope>
    <source>
        <strain evidence="12 13">NCTC13098</strain>
    </source>
</reference>
<dbReference type="InterPro" id="IPR015944">
    <property type="entry name" value="Gly-tRNA-synth_bsu"/>
</dbReference>
<evidence type="ECO:0000256" key="10">
    <source>
        <dbReference type="ARBA" id="ARBA00031650"/>
    </source>
</evidence>
<keyword evidence="6" id="KW-0547">Nucleotide-binding</keyword>
<evidence type="ECO:0000313" key="12">
    <source>
        <dbReference type="EMBL" id="VDR23943.1"/>
    </source>
</evidence>
<dbReference type="GO" id="GO:0005829">
    <property type="term" value="C:cytosol"/>
    <property type="evidence" value="ECO:0007669"/>
    <property type="project" value="TreeGrafter"/>
</dbReference>
<evidence type="ECO:0000256" key="7">
    <source>
        <dbReference type="ARBA" id="ARBA00022840"/>
    </source>
</evidence>
<evidence type="ECO:0000256" key="3">
    <source>
        <dbReference type="ARBA" id="ARBA00012829"/>
    </source>
</evidence>
<comment type="similarity">
    <text evidence="1">Belongs to the class-II aminoacyl-tRNA synthetase family.</text>
</comment>
<accession>A0A3P8M0P3</accession>
<dbReference type="GO" id="GO:0005524">
    <property type="term" value="F:ATP binding"/>
    <property type="evidence" value="ECO:0007669"/>
    <property type="project" value="UniProtKB-KW"/>
</dbReference>
<evidence type="ECO:0000313" key="13">
    <source>
        <dbReference type="Proteomes" id="UP000274346"/>
    </source>
</evidence>
<evidence type="ECO:0000256" key="11">
    <source>
        <dbReference type="ARBA" id="ARBA00047937"/>
    </source>
</evidence>
<dbReference type="Pfam" id="PF02092">
    <property type="entry name" value="tRNA_synt_2f"/>
    <property type="match status" value="1"/>
</dbReference>
<dbReference type="GO" id="GO:0004820">
    <property type="term" value="F:glycine-tRNA ligase activity"/>
    <property type="evidence" value="ECO:0007669"/>
    <property type="project" value="UniProtKB-EC"/>
</dbReference>
<dbReference type="Proteomes" id="UP000274346">
    <property type="component" value="Chromosome"/>
</dbReference>
<dbReference type="EMBL" id="LR131271">
    <property type="protein sequence ID" value="VDR23943.1"/>
    <property type="molecule type" value="Genomic_DNA"/>
</dbReference>
<dbReference type="InterPro" id="IPR006194">
    <property type="entry name" value="Gly-tRNA-synth_heterodimer"/>
</dbReference>
<protein>
    <recommendedName>
        <fullName evidence="4">Glycine--tRNA ligase beta subunit</fullName>
        <ecNumber evidence="3">6.1.1.14</ecNumber>
    </recommendedName>
    <alternativeName>
        <fullName evidence="10">Glycyl-tRNA synthetase beta subunit</fullName>
    </alternativeName>
</protein>
<dbReference type="KEGG" id="rtg:NCTC13098_00215"/>
<name>A0A3P8M0P3_RAOTE</name>
<dbReference type="SUPFAM" id="SSF109604">
    <property type="entry name" value="HD-domain/PDEase-like"/>
    <property type="match status" value="1"/>
</dbReference>
<gene>
    <name evidence="12" type="primary">glyS_4</name>
    <name evidence="12" type="ORF">NCTC13098_00215</name>
</gene>
<organism evidence="12 13">
    <name type="scientific">Raoultella terrigena</name>
    <name type="common">Klebsiella terrigena</name>
    <dbReference type="NCBI Taxonomy" id="577"/>
    <lineage>
        <taxon>Bacteria</taxon>
        <taxon>Pseudomonadati</taxon>
        <taxon>Pseudomonadota</taxon>
        <taxon>Gammaproteobacteria</taxon>
        <taxon>Enterobacterales</taxon>
        <taxon>Enterobacteriaceae</taxon>
        <taxon>Klebsiella/Raoultella group</taxon>
        <taxon>Raoultella</taxon>
    </lineage>
</organism>
<keyword evidence="5 12" id="KW-0436">Ligase</keyword>
<keyword evidence="8" id="KW-0648">Protein biosynthesis</keyword>
<keyword evidence="9" id="KW-0030">Aminoacyl-tRNA synthetase</keyword>
<dbReference type="AlphaFoldDB" id="A0A3P8M0P3"/>
<proteinExistence type="inferred from homology"/>
<dbReference type="EC" id="6.1.1.14" evidence="3"/>
<evidence type="ECO:0000256" key="1">
    <source>
        <dbReference type="ARBA" id="ARBA00008226"/>
    </source>
</evidence>
<comment type="catalytic activity">
    <reaction evidence="11">
        <text>tRNA(Gly) + glycine + ATP = glycyl-tRNA(Gly) + AMP + diphosphate</text>
        <dbReference type="Rhea" id="RHEA:16013"/>
        <dbReference type="Rhea" id="RHEA-COMP:9664"/>
        <dbReference type="Rhea" id="RHEA-COMP:9683"/>
        <dbReference type="ChEBI" id="CHEBI:30616"/>
        <dbReference type="ChEBI" id="CHEBI:33019"/>
        <dbReference type="ChEBI" id="CHEBI:57305"/>
        <dbReference type="ChEBI" id="CHEBI:78442"/>
        <dbReference type="ChEBI" id="CHEBI:78522"/>
        <dbReference type="ChEBI" id="CHEBI:456215"/>
        <dbReference type="EC" id="6.1.1.14"/>
    </reaction>
</comment>
<evidence type="ECO:0000256" key="8">
    <source>
        <dbReference type="ARBA" id="ARBA00022917"/>
    </source>
</evidence>
<comment type="subunit">
    <text evidence="2">Tetramer of two alpha and two beta subunits.</text>
</comment>
<evidence type="ECO:0000256" key="5">
    <source>
        <dbReference type="ARBA" id="ARBA00022598"/>
    </source>
</evidence>
<dbReference type="PANTHER" id="PTHR30075">
    <property type="entry name" value="GLYCYL-TRNA SYNTHETASE"/>
    <property type="match status" value="1"/>
</dbReference>
<dbReference type="GO" id="GO:0006426">
    <property type="term" value="P:glycyl-tRNA aminoacylation"/>
    <property type="evidence" value="ECO:0007669"/>
    <property type="project" value="InterPro"/>
</dbReference>
<sequence>MGMHYARHDGEAEDVAVALNEQYQPRFAGDDLPSNPVACAVAIADKMDTLAGIFGIGQHPKGDKDPFALRRAALGVLRIIVEKNSLWICRLSPKKRYVCMATS</sequence>
<evidence type="ECO:0000256" key="6">
    <source>
        <dbReference type="ARBA" id="ARBA00022741"/>
    </source>
</evidence>
<evidence type="ECO:0000256" key="4">
    <source>
        <dbReference type="ARBA" id="ARBA00022032"/>
    </source>
</evidence>
<evidence type="ECO:0000256" key="9">
    <source>
        <dbReference type="ARBA" id="ARBA00023146"/>
    </source>
</evidence>